<dbReference type="EMBL" id="NQVE01000195">
    <property type="protein sequence ID" value="RAL39910.1"/>
    <property type="molecule type" value="Genomic_DNA"/>
</dbReference>
<protein>
    <submittedName>
        <fullName evidence="1">Uncharacterized protein</fullName>
    </submittedName>
</protein>
<accession>A0A328D490</accession>
<dbReference type="Proteomes" id="UP000249390">
    <property type="component" value="Unassembled WGS sequence"/>
</dbReference>
<comment type="caution">
    <text evidence="1">The sequence shown here is derived from an EMBL/GenBank/DDBJ whole genome shotgun (WGS) entry which is preliminary data.</text>
</comment>
<evidence type="ECO:0000313" key="2">
    <source>
        <dbReference type="Proteomes" id="UP000249390"/>
    </source>
</evidence>
<organism evidence="1 2">
    <name type="scientific">Cuscuta australis</name>
    <dbReference type="NCBI Taxonomy" id="267555"/>
    <lineage>
        <taxon>Eukaryota</taxon>
        <taxon>Viridiplantae</taxon>
        <taxon>Streptophyta</taxon>
        <taxon>Embryophyta</taxon>
        <taxon>Tracheophyta</taxon>
        <taxon>Spermatophyta</taxon>
        <taxon>Magnoliopsida</taxon>
        <taxon>eudicotyledons</taxon>
        <taxon>Gunneridae</taxon>
        <taxon>Pentapetalae</taxon>
        <taxon>asterids</taxon>
        <taxon>lamiids</taxon>
        <taxon>Solanales</taxon>
        <taxon>Convolvulaceae</taxon>
        <taxon>Cuscuteae</taxon>
        <taxon>Cuscuta</taxon>
        <taxon>Cuscuta subgen. Grammica</taxon>
        <taxon>Cuscuta sect. Cleistogrammica</taxon>
    </lineage>
</organism>
<name>A0A328D490_9ASTE</name>
<keyword evidence="2" id="KW-1185">Reference proteome</keyword>
<dbReference type="AlphaFoldDB" id="A0A328D490"/>
<evidence type="ECO:0000313" key="1">
    <source>
        <dbReference type="EMBL" id="RAL39910.1"/>
    </source>
</evidence>
<gene>
    <name evidence="1" type="ORF">DM860_008050</name>
</gene>
<sequence>MLIPTISGSRSFRLDRYGVNLRALAAARPPLASPCHIRFFPCMPRSGKPCHPAYQLDPSLEMRRGKESQNGTDDCCKRPFSVGALTRTTSQDRNQSSLFSQSVVSDHDSFAGSSFLAGLRFVAHFPFARL</sequence>
<proteinExistence type="predicted"/>
<reference evidence="1 2" key="1">
    <citation type="submission" date="2018-06" db="EMBL/GenBank/DDBJ databases">
        <title>The Genome of Cuscuta australis (Dodder) Provides Insight into the Evolution of Plant Parasitism.</title>
        <authorList>
            <person name="Liu H."/>
        </authorList>
    </citation>
    <scope>NUCLEOTIDE SEQUENCE [LARGE SCALE GENOMIC DNA]</scope>
    <source>
        <strain evidence="2">cv. Yunnan</strain>
        <tissue evidence="1">Vines</tissue>
    </source>
</reference>